<dbReference type="GeneID" id="37059182"/>
<feature type="compositionally biased region" description="Basic and acidic residues" evidence="1">
    <location>
        <begin position="91"/>
        <end position="102"/>
    </location>
</feature>
<gene>
    <name evidence="3" type="ORF">BO83DRAFT_460647</name>
</gene>
<name>A0A317UNS6_ASPEC</name>
<feature type="chain" id="PRO_5016278533" evidence="2">
    <location>
        <begin position="24"/>
        <end position="102"/>
    </location>
</feature>
<comment type="caution">
    <text evidence="3">The sequence shown here is derived from an EMBL/GenBank/DDBJ whole genome shotgun (WGS) entry which is preliminary data.</text>
</comment>
<proteinExistence type="predicted"/>
<feature type="compositionally biased region" description="Polar residues" evidence="1">
    <location>
        <begin position="76"/>
        <end position="89"/>
    </location>
</feature>
<feature type="signal peptide" evidence="2">
    <location>
        <begin position="1"/>
        <end position="23"/>
    </location>
</feature>
<evidence type="ECO:0000313" key="4">
    <source>
        <dbReference type="Proteomes" id="UP000246171"/>
    </source>
</evidence>
<keyword evidence="4" id="KW-1185">Reference proteome</keyword>
<accession>A0A317UNS6</accession>
<dbReference type="Proteomes" id="UP000246171">
    <property type="component" value="Unassembled WGS sequence"/>
</dbReference>
<dbReference type="EMBL" id="MSFU01000056">
    <property type="protein sequence ID" value="PWY61720.1"/>
    <property type="molecule type" value="Genomic_DNA"/>
</dbReference>
<organism evidence="3 4">
    <name type="scientific">Aspergillus eucalypticola (strain CBS 122712 / IBT 29274)</name>
    <dbReference type="NCBI Taxonomy" id="1448314"/>
    <lineage>
        <taxon>Eukaryota</taxon>
        <taxon>Fungi</taxon>
        <taxon>Dikarya</taxon>
        <taxon>Ascomycota</taxon>
        <taxon>Pezizomycotina</taxon>
        <taxon>Eurotiomycetes</taxon>
        <taxon>Eurotiomycetidae</taxon>
        <taxon>Eurotiales</taxon>
        <taxon>Aspergillaceae</taxon>
        <taxon>Aspergillus</taxon>
        <taxon>Aspergillus subgen. Circumdati</taxon>
    </lineage>
</organism>
<protein>
    <submittedName>
        <fullName evidence="3">Uncharacterized protein</fullName>
    </submittedName>
</protein>
<dbReference type="RefSeq" id="XP_025381790.1">
    <property type="nucleotide sequence ID" value="XM_025537220.1"/>
</dbReference>
<dbReference type="AlphaFoldDB" id="A0A317UNS6"/>
<keyword evidence="2" id="KW-0732">Signal</keyword>
<feature type="region of interest" description="Disordered" evidence="1">
    <location>
        <begin position="53"/>
        <end position="102"/>
    </location>
</feature>
<sequence>MSDTRSCKLTMGFIFIHFELVQADRICPGSEDEVLPSDQIRLITERSVCVAEHSHSLHEHSRRTYSTEQELKHLSKTQAPSPSNKSMSLEFSRHQYHEVTSR</sequence>
<dbReference type="VEuPathDB" id="FungiDB:BO83DRAFT_460647"/>
<evidence type="ECO:0000313" key="3">
    <source>
        <dbReference type="EMBL" id="PWY61720.1"/>
    </source>
</evidence>
<reference evidence="3" key="1">
    <citation type="submission" date="2016-12" db="EMBL/GenBank/DDBJ databases">
        <title>The genomes of Aspergillus section Nigri reveals drivers in fungal speciation.</title>
        <authorList>
            <consortium name="DOE Joint Genome Institute"/>
            <person name="Vesth T.C."/>
            <person name="Nybo J."/>
            <person name="Theobald S."/>
            <person name="Brandl J."/>
            <person name="Frisvad J.C."/>
            <person name="Nielsen K.F."/>
            <person name="Lyhne E.K."/>
            <person name="Kogle M.E."/>
            <person name="Kuo A."/>
            <person name="Riley R."/>
            <person name="Clum A."/>
            <person name="Nolan M."/>
            <person name="Lipzen A."/>
            <person name="Salamov A."/>
            <person name="Henrissat B."/>
            <person name="Wiebenga A."/>
            <person name="De vries R.P."/>
            <person name="Grigoriev I.V."/>
            <person name="Mortensen U.H."/>
            <person name="Andersen M.R."/>
            <person name="Baker S.E."/>
        </authorList>
    </citation>
    <scope>NUCLEOTIDE SEQUENCE</scope>
    <source>
        <strain evidence="3">CBS 122712</strain>
    </source>
</reference>
<evidence type="ECO:0000256" key="1">
    <source>
        <dbReference type="SAM" id="MobiDB-lite"/>
    </source>
</evidence>
<evidence type="ECO:0000256" key="2">
    <source>
        <dbReference type="SAM" id="SignalP"/>
    </source>
</evidence>